<dbReference type="CDD" id="cd01949">
    <property type="entry name" value="GGDEF"/>
    <property type="match status" value="1"/>
</dbReference>
<dbReference type="CDD" id="cd00130">
    <property type="entry name" value="PAS"/>
    <property type="match status" value="1"/>
</dbReference>
<evidence type="ECO:0000313" key="7">
    <source>
        <dbReference type="Proteomes" id="UP001404845"/>
    </source>
</evidence>
<dbReference type="InterPro" id="IPR000014">
    <property type="entry name" value="PAS"/>
</dbReference>
<feature type="domain" description="PAS" evidence="2">
    <location>
        <begin position="8"/>
        <end position="81"/>
    </location>
</feature>
<feature type="domain" description="PAC" evidence="3">
    <location>
        <begin position="83"/>
        <end position="135"/>
    </location>
</feature>
<keyword evidence="7" id="KW-1185">Reference proteome</keyword>
<dbReference type="EMBL" id="JAQYXL010000001">
    <property type="protein sequence ID" value="MEN3228555.1"/>
    <property type="molecule type" value="Genomic_DNA"/>
</dbReference>
<evidence type="ECO:0000259" key="4">
    <source>
        <dbReference type="PROSITE" id="PS50883"/>
    </source>
</evidence>
<dbReference type="InterPro" id="IPR029787">
    <property type="entry name" value="Nucleotide_cyclase"/>
</dbReference>
<proteinExistence type="predicted"/>
<dbReference type="SUPFAM" id="SSF55073">
    <property type="entry name" value="Nucleotide cyclase"/>
    <property type="match status" value="1"/>
</dbReference>
<dbReference type="PROSITE" id="PS50112">
    <property type="entry name" value="PAS"/>
    <property type="match status" value="1"/>
</dbReference>
<dbReference type="InterPro" id="IPR035919">
    <property type="entry name" value="EAL_sf"/>
</dbReference>
<evidence type="ECO:0000256" key="1">
    <source>
        <dbReference type="SAM" id="MobiDB-lite"/>
    </source>
</evidence>
<comment type="caution">
    <text evidence="6">The sequence shown here is derived from an EMBL/GenBank/DDBJ whole genome shotgun (WGS) entry which is preliminary data.</text>
</comment>
<organism evidence="6 7">
    <name type="scientific">Methylorubrum rhodesianum</name>
    <dbReference type="NCBI Taxonomy" id="29427"/>
    <lineage>
        <taxon>Bacteria</taxon>
        <taxon>Pseudomonadati</taxon>
        <taxon>Pseudomonadota</taxon>
        <taxon>Alphaproteobacteria</taxon>
        <taxon>Hyphomicrobiales</taxon>
        <taxon>Methylobacteriaceae</taxon>
        <taxon>Methylorubrum</taxon>
    </lineage>
</organism>
<dbReference type="InterPro" id="IPR000700">
    <property type="entry name" value="PAS-assoc_C"/>
</dbReference>
<dbReference type="NCBIfam" id="TIGR00229">
    <property type="entry name" value="sensory_box"/>
    <property type="match status" value="1"/>
</dbReference>
<dbReference type="Pfam" id="PF12860">
    <property type="entry name" value="PAS_7"/>
    <property type="match status" value="1"/>
</dbReference>
<gene>
    <name evidence="6" type="ORF">PUR21_13075</name>
</gene>
<dbReference type="InterPro" id="IPR035965">
    <property type="entry name" value="PAS-like_dom_sf"/>
</dbReference>
<dbReference type="Pfam" id="PF00563">
    <property type="entry name" value="EAL"/>
    <property type="match status" value="1"/>
</dbReference>
<dbReference type="PROSITE" id="PS50113">
    <property type="entry name" value="PAC"/>
    <property type="match status" value="1"/>
</dbReference>
<dbReference type="Pfam" id="PF00990">
    <property type="entry name" value="GGDEF"/>
    <property type="match status" value="1"/>
</dbReference>
<dbReference type="Gene3D" id="3.30.70.270">
    <property type="match status" value="1"/>
</dbReference>
<evidence type="ECO:0000259" key="5">
    <source>
        <dbReference type="PROSITE" id="PS50887"/>
    </source>
</evidence>
<protein>
    <submittedName>
        <fullName evidence="6">EAL domain-containing protein</fullName>
    </submittedName>
</protein>
<dbReference type="InterPro" id="IPR052155">
    <property type="entry name" value="Biofilm_reg_signaling"/>
</dbReference>
<dbReference type="CDD" id="cd01948">
    <property type="entry name" value="EAL"/>
    <property type="match status" value="1"/>
</dbReference>
<dbReference type="Gene3D" id="3.20.20.450">
    <property type="entry name" value="EAL domain"/>
    <property type="match status" value="1"/>
</dbReference>
<feature type="compositionally biased region" description="Basic and acidic residues" evidence="1">
    <location>
        <begin position="693"/>
        <end position="704"/>
    </location>
</feature>
<dbReference type="Pfam" id="PF13426">
    <property type="entry name" value="PAS_9"/>
    <property type="match status" value="1"/>
</dbReference>
<name>A0ABU9ZB89_9HYPH</name>
<dbReference type="SUPFAM" id="SSF141868">
    <property type="entry name" value="EAL domain-like"/>
    <property type="match status" value="1"/>
</dbReference>
<dbReference type="InterPro" id="IPR043128">
    <property type="entry name" value="Rev_trsase/Diguanyl_cyclase"/>
</dbReference>
<accession>A0ABU9ZB89</accession>
<feature type="domain" description="GGDEF" evidence="5">
    <location>
        <begin position="287"/>
        <end position="419"/>
    </location>
</feature>
<evidence type="ECO:0000259" key="3">
    <source>
        <dbReference type="PROSITE" id="PS50113"/>
    </source>
</evidence>
<dbReference type="PANTHER" id="PTHR44757:SF2">
    <property type="entry name" value="BIOFILM ARCHITECTURE MAINTENANCE PROTEIN MBAA"/>
    <property type="match status" value="1"/>
</dbReference>
<dbReference type="Proteomes" id="UP001404845">
    <property type="component" value="Unassembled WGS sequence"/>
</dbReference>
<evidence type="ECO:0000313" key="6">
    <source>
        <dbReference type="EMBL" id="MEN3228555.1"/>
    </source>
</evidence>
<dbReference type="SUPFAM" id="SSF55785">
    <property type="entry name" value="PYP-like sensor domain (PAS domain)"/>
    <property type="match status" value="1"/>
</dbReference>
<feature type="domain" description="EAL" evidence="4">
    <location>
        <begin position="428"/>
        <end position="678"/>
    </location>
</feature>
<dbReference type="NCBIfam" id="TIGR00254">
    <property type="entry name" value="GGDEF"/>
    <property type="match status" value="1"/>
</dbReference>
<dbReference type="PROSITE" id="PS50887">
    <property type="entry name" value="GGDEF"/>
    <property type="match status" value="1"/>
</dbReference>
<dbReference type="InterPro" id="IPR000160">
    <property type="entry name" value="GGDEF_dom"/>
</dbReference>
<evidence type="ECO:0000259" key="2">
    <source>
        <dbReference type="PROSITE" id="PS50112"/>
    </source>
</evidence>
<dbReference type="SMART" id="SM00267">
    <property type="entry name" value="GGDEF"/>
    <property type="match status" value="1"/>
</dbReference>
<dbReference type="Gene3D" id="3.30.450.20">
    <property type="entry name" value="PAS domain"/>
    <property type="match status" value="2"/>
</dbReference>
<dbReference type="SMART" id="SM00052">
    <property type="entry name" value="EAL"/>
    <property type="match status" value="1"/>
</dbReference>
<sequence length="704" mass="77687">MPDRRHDADIMYRLLVQGVTDYAIYMLCPDGTVANWNVGAQRATGYAADEIVGHNFACFYTPEDRAAGLPERGLRTARQDGRFEAEGWRLRKDGSRFWAHVVIDAIHDDDGRFIGFAKVTRDRTEGRANTLKLDSALDNLDLAMSNMAQGLCLIDGDERIVLANQRMHEMLALPGSEPLSGAGIRAVLSEALGETAALLFLRDHLRPDLDLQAPAMSEIVHQEQVLSVTTRRLAAGGWVSTFADVTERRRFENQIRHLAQHDPLTDLANRATLQHALTETLASEAWGNCAVFHIDLDRFKPINDTFGHAIGDQLLQEVARRLQRTVRAQDVIARLGGDGFALILRPVDPLRLPDTARQLLEVLNQPYTVKKLPIRIGASIGIAVPALGERDPDILLRNADLALSDAKNEGRNRYSFYDSAMGESAAARASLEADLNRAVERREFVLHYQPIVRARTGATIGFEALLRWPQPDGRAMSPADFVPVAEEAGLMLEIGAWILVEACREAATWPAHLTVAVNVSATQLRSGLFIDAVERALAASGLPPHRLEIEITETAVLQNRELALSLLQRLRALGVMIALDDFGTGYSSLSFVHTFPLTRLKIDRSFVRGLGLDPQSTAIVRAIIGLSRSLGLAVTAEGVETEEQRRLLAKERGLDLQGYLLGRPERVARLPHRLEPGLERRRPARRVASPEDGAAKVEDHPEAA</sequence>
<feature type="region of interest" description="Disordered" evidence="1">
    <location>
        <begin position="673"/>
        <end position="704"/>
    </location>
</feature>
<dbReference type="SMART" id="SM00091">
    <property type="entry name" value="PAS"/>
    <property type="match status" value="2"/>
</dbReference>
<reference evidence="6 7" key="1">
    <citation type="journal article" date="2023" name="PLoS ONE">
        <title>Complete genome assembly of Hawai'i environmental nontuberculous mycobacteria reveals unexpected co-isolation with methylobacteria.</title>
        <authorList>
            <person name="Hendrix J."/>
            <person name="Epperson L.E."/>
            <person name="Tong E.I."/>
            <person name="Chan Y.L."/>
            <person name="Hasan N.A."/>
            <person name="Dawrs S.N."/>
            <person name="Norton G.J."/>
            <person name="Virdi R."/>
            <person name="Crooks J.L."/>
            <person name="Chan E.D."/>
            <person name="Honda J.R."/>
            <person name="Strong M."/>
        </authorList>
    </citation>
    <scope>NUCLEOTIDE SEQUENCE [LARGE SCALE GENOMIC DNA]</scope>
    <source>
        <strain evidence="6 7">NJH_HI01</strain>
    </source>
</reference>
<dbReference type="RefSeq" id="WP_183669930.1">
    <property type="nucleotide sequence ID" value="NZ_JACHOS010000018.1"/>
</dbReference>
<dbReference type="PANTHER" id="PTHR44757">
    <property type="entry name" value="DIGUANYLATE CYCLASE DGCP"/>
    <property type="match status" value="1"/>
</dbReference>
<dbReference type="InterPro" id="IPR001633">
    <property type="entry name" value="EAL_dom"/>
</dbReference>
<dbReference type="PROSITE" id="PS50883">
    <property type="entry name" value="EAL"/>
    <property type="match status" value="1"/>
</dbReference>